<evidence type="ECO:0000313" key="1">
    <source>
        <dbReference type="EMBL" id="BBZ46101.1"/>
    </source>
</evidence>
<dbReference type="CDD" id="cd07721">
    <property type="entry name" value="yflN-like_MBL-fold"/>
    <property type="match status" value="1"/>
</dbReference>
<dbReference type="Proteomes" id="UP000467105">
    <property type="component" value="Chromosome"/>
</dbReference>
<gene>
    <name evidence="1" type="ORF">MPRM_33820</name>
</gene>
<name>A0A7I7YZC7_9MYCO</name>
<organism evidence="1 2">
    <name type="scientific">Mycobacterium parmense</name>
    <dbReference type="NCBI Taxonomy" id="185642"/>
    <lineage>
        <taxon>Bacteria</taxon>
        <taxon>Bacillati</taxon>
        <taxon>Actinomycetota</taxon>
        <taxon>Actinomycetes</taxon>
        <taxon>Mycobacteriales</taxon>
        <taxon>Mycobacteriaceae</taxon>
        <taxon>Mycobacterium</taxon>
        <taxon>Mycobacterium simiae complex</taxon>
    </lineage>
</organism>
<dbReference type="GO" id="GO:0016787">
    <property type="term" value="F:hydrolase activity"/>
    <property type="evidence" value="ECO:0007669"/>
    <property type="project" value="UniProtKB-KW"/>
</dbReference>
<dbReference type="RefSeq" id="WP_085271707.1">
    <property type="nucleotide sequence ID" value="NZ_AP022614.1"/>
</dbReference>
<evidence type="ECO:0000313" key="2">
    <source>
        <dbReference type="Proteomes" id="UP000467105"/>
    </source>
</evidence>
<dbReference type="PANTHER" id="PTHR42951:SF14">
    <property type="entry name" value="METALLO-BETA-LACTAMASE SUPERFAMILY PROTEIN"/>
    <property type="match status" value="1"/>
</dbReference>
<dbReference type="InterPro" id="IPR036866">
    <property type="entry name" value="RibonucZ/Hydroxyglut_hydro"/>
</dbReference>
<dbReference type="Pfam" id="PF00753">
    <property type="entry name" value="Lactamase_B"/>
    <property type="match status" value="1"/>
</dbReference>
<protein>
    <submittedName>
        <fullName evidence="1">MBL fold hydrolase</fullName>
    </submittedName>
</protein>
<dbReference type="PANTHER" id="PTHR42951">
    <property type="entry name" value="METALLO-BETA-LACTAMASE DOMAIN-CONTAINING"/>
    <property type="match status" value="1"/>
</dbReference>
<proteinExistence type="predicted"/>
<dbReference type="SUPFAM" id="SSF56281">
    <property type="entry name" value="Metallo-hydrolase/oxidoreductase"/>
    <property type="match status" value="1"/>
</dbReference>
<dbReference type="SMART" id="SM00849">
    <property type="entry name" value="Lactamase_B"/>
    <property type="match status" value="1"/>
</dbReference>
<dbReference type="AlphaFoldDB" id="A0A7I7YZC7"/>
<dbReference type="InterPro" id="IPR050855">
    <property type="entry name" value="NDM-1-like"/>
</dbReference>
<dbReference type="OrthoDB" id="2971563at2"/>
<dbReference type="InterPro" id="IPR001279">
    <property type="entry name" value="Metallo-B-lactamas"/>
</dbReference>
<reference evidence="1 2" key="1">
    <citation type="journal article" date="2019" name="Emerg. Microbes Infect.">
        <title>Comprehensive subspecies identification of 175 nontuberculous mycobacteria species based on 7547 genomic profiles.</title>
        <authorList>
            <person name="Matsumoto Y."/>
            <person name="Kinjo T."/>
            <person name="Motooka D."/>
            <person name="Nabeya D."/>
            <person name="Jung N."/>
            <person name="Uechi K."/>
            <person name="Horii T."/>
            <person name="Iida T."/>
            <person name="Fujita J."/>
            <person name="Nakamura S."/>
        </authorList>
    </citation>
    <scope>NUCLEOTIDE SEQUENCE [LARGE SCALE GENOMIC DNA]</scope>
    <source>
        <strain evidence="1 2">JCM 14742</strain>
    </source>
</reference>
<keyword evidence="2" id="KW-1185">Reference proteome</keyword>
<keyword evidence="1" id="KW-0378">Hydrolase</keyword>
<dbReference type="EMBL" id="AP022614">
    <property type="protein sequence ID" value="BBZ46101.1"/>
    <property type="molecule type" value="Genomic_DNA"/>
</dbReference>
<accession>A0A7I7YZC7</accession>
<dbReference type="Gene3D" id="3.60.15.10">
    <property type="entry name" value="Ribonuclease Z/Hydroxyacylglutathione hydrolase-like"/>
    <property type="match status" value="1"/>
</dbReference>
<sequence>MAHQPTPVQVTDTVHLVQGRAVNWTIVADDTGVMLIDAGYPGDREAVLSSLRTLGHHAGDLRAILLTHAHIDHLGSAIWFAREHGTPVFCHSGEVAHAKREYLEQASVFDVALRIWRPRWAKWGLHVVRSGGLIRDGIPTARPLTAEAAAALPGRPTAVDTPGHTSGHCSYLVDGVLVSGDALVTGHPLLRRSGPQLLPAVFSHSQHDSVRSLETLASLDTEMLLPGHGDVWRGPIREATQAAFARAGGATA</sequence>